<accession>A0A6J5QGX7</accession>
<sequence>MKLTWRELNRVLVSKTEAEVLGMLEREVATERRVVVLERLHQRYNVLRVSRERIELLREARK</sequence>
<gene>
    <name evidence="1" type="ORF">UFOVP1101_8</name>
    <name evidence="2" type="ORF">UFOVP1362_18</name>
</gene>
<dbReference type="EMBL" id="LR797311">
    <property type="protein sequence ID" value="CAB4201939.1"/>
    <property type="molecule type" value="Genomic_DNA"/>
</dbReference>
<protein>
    <submittedName>
        <fullName evidence="1">Uncharacterized protein</fullName>
    </submittedName>
</protein>
<organism evidence="1">
    <name type="scientific">uncultured Caudovirales phage</name>
    <dbReference type="NCBI Taxonomy" id="2100421"/>
    <lineage>
        <taxon>Viruses</taxon>
        <taxon>Duplodnaviria</taxon>
        <taxon>Heunggongvirae</taxon>
        <taxon>Uroviricota</taxon>
        <taxon>Caudoviricetes</taxon>
        <taxon>Peduoviridae</taxon>
        <taxon>Maltschvirus</taxon>
        <taxon>Maltschvirus maltsch</taxon>
    </lineage>
</organism>
<evidence type="ECO:0000313" key="1">
    <source>
        <dbReference type="EMBL" id="CAB4183779.1"/>
    </source>
</evidence>
<evidence type="ECO:0000313" key="2">
    <source>
        <dbReference type="EMBL" id="CAB4201939.1"/>
    </source>
</evidence>
<reference evidence="1" key="1">
    <citation type="submission" date="2020-05" db="EMBL/GenBank/DDBJ databases">
        <authorList>
            <person name="Chiriac C."/>
            <person name="Salcher M."/>
            <person name="Ghai R."/>
            <person name="Kavagutti S V."/>
        </authorList>
    </citation>
    <scope>NUCLEOTIDE SEQUENCE</scope>
</reference>
<name>A0A6J5QGX7_9CAUD</name>
<proteinExistence type="predicted"/>
<dbReference type="EMBL" id="LR797059">
    <property type="protein sequence ID" value="CAB4183779.1"/>
    <property type="molecule type" value="Genomic_DNA"/>
</dbReference>